<accession>A0A3S0PPF2</accession>
<comment type="caution">
    <text evidence="1">The sequence shown here is derived from an EMBL/GenBank/DDBJ whole genome shotgun (WGS) entry which is preliminary data.</text>
</comment>
<sequence>MQDNVKMDFYIMLDDVCAGYHQCGEVLKVPMFVEHYMEYHGSLSEFVMEHYDNHKKMRTGILIRNFLSSIRLLYSQYMPSFRNLVLK</sequence>
<dbReference type="EMBL" id="RYFC01000003">
    <property type="protein sequence ID" value="RTZ46609.1"/>
    <property type="molecule type" value="Genomic_DNA"/>
</dbReference>
<name>A0A3S0PPF2_9FLAO</name>
<proteinExistence type="predicted"/>
<reference evidence="1 2" key="1">
    <citation type="submission" date="2018-12" db="EMBL/GenBank/DDBJ databases">
        <title>Draft Genome Sequence of Chryseobacterium arthrosphaerae strain ED882-96 Isolated from the Blood of a Patient with Liver Cirrhosis in Taiwan.</title>
        <authorList>
            <person name="Lin J.-N."/>
            <person name="Lai C.-H."/>
            <person name="Yang C.-H."/>
            <person name="Huang Y.-H."/>
        </authorList>
    </citation>
    <scope>NUCLEOTIDE SEQUENCE [LARGE SCALE GENOMIC DNA]</scope>
    <source>
        <strain evidence="1 2">ED882-96</strain>
    </source>
</reference>
<dbReference type="AlphaFoldDB" id="A0A3S0PPF2"/>
<protein>
    <submittedName>
        <fullName evidence="1">Uncharacterized protein</fullName>
    </submittedName>
</protein>
<dbReference type="Proteomes" id="UP000276953">
    <property type="component" value="Unassembled WGS sequence"/>
</dbReference>
<organism evidence="1 2">
    <name type="scientific">Chryseobacterium arthrosphaerae</name>
    <dbReference type="NCBI Taxonomy" id="651561"/>
    <lineage>
        <taxon>Bacteria</taxon>
        <taxon>Pseudomonadati</taxon>
        <taxon>Bacteroidota</taxon>
        <taxon>Flavobacteriia</taxon>
        <taxon>Flavobacteriales</taxon>
        <taxon>Weeksellaceae</taxon>
        <taxon>Chryseobacterium group</taxon>
        <taxon>Chryseobacterium</taxon>
    </lineage>
</organism>
<evidence type="ECO:0000313" key="2">
    <source>
        <dbReference type="Proteomes" id="UP000276953"/>
    </source>
</evidence>
<evidence type="ECO:0000313" key="1">
    <source>
        <dbReference type="EMBL" id="RTZ46609.1"/>
    </source>
</evidence>
<gene>
    <name evidence="1" type="ORF">EJ377_21285</name>
</gene>